<name>A0A0B1P0K8_UNCNE</name>
<protein>
    <submittedName>
        <fullName evidence="2">Uncharacterized protein</fullName>
    </submittedName>
</protein>
<dbReference type="Proteomes" id="UP000030854">
    <property type="component" value="Unassembled WGS sequence"/>
</dbReference>
<keyword evidence="3" id="KW-1185">Reference proteome</keyword>
<keyword evidence="1" id="KW-0732">Signal</keyword>
<proteinExistence type="predicted"/>
<evidence type="ECO:0000256" key="1">
    <source>
        <dbReference type="SAM" id="SignalP"/>
    </source>
</evidence>
<feature type="signal peptide" evidence="1">
    <location>
        <begin position="1"/>
        <end position="25"/>
    </location>
</feature>
<evidence type="ECO:0000313" key="3">
    <source>
        <dbReference type="Proteomes" id="UP000030854"/>
    </source>
</evidence>
<reference evidence="2 3" key="1">
    <citation type="journal article" date="2014" name="BMC Genomics">
        <title>Adaptive genomic structural variation in the grape powdery mildew pathogen, Erysiphe necator.</title>
        <authorList>
            <person name="Jones L."/>
            <person name="Riaz S."/>
            <person name="Morales-Cruz A."/>
            <person name="Amrine K.C."/>
            <person name="McGuire B."/>
            <person name="Gubler W.D."/>
            <person name="Walker M.A."/>
            <person name="Cantu D."/>
        </authorList>
    </citation>
    <scope>NUCLEOTIDE SEQUENCE [LARGE SCALE GENOMIC DNA]</scope>
    <source>
        <strain evidence="3">c</strain>
    </source>
</reference>
<feature type="chain" id="PRO_5002059282" evidence="1">
    <location>
        <begin position="26"/>
        <end position="149"/>
    </location>
</feature>
<dbReference type="HOGENOM" id="CLU_1732842_0_0_1"/>
<accession>A0A0B1P0K8</accession>
<organism evidence="2 3">
    <name type="scientific">Uncinula necator</name>
    <name type="common">Grape powdery mildew</name>
    <dbReference type="NCBI Taxonomy" id="52586"/>
    <lineage>
        <taxon>Eukaryota</taxon>
        <taxon>Fungi</taxon>
        <taxon>Dikarya</taxon>
        <taxon>Ascomycota</taxon>
        <taxon>Pezizomycotina</taxon>
        <taxon>Leotiomycetes</taxon>
        <taxon>Erysiphales</taxon>
        <taxon>Erysiphaceae</taxon>
        <taxon>Erysiphe</taxon>
    </lineage>
</organism>
<dbReference type="EMBL" id="JNVN01004449">
    <property type="protein sequence ID" value="KHJ30339.1"/>
    <property type="molecule type" value="Genomic_DNA"/>
</dbReference>
<comment type="caution">
    <text evidence="2">The sequence shown here is derived from an EMBL/GenBank/DDBJ whole genome shotgun (WGS) entry which is preliminary data.</text>
</comment>
<dbReference type="AlphaFoldDB" id="A0A0B1P0K8"/>
<evidence type="ECO:0000313" key="2">
    <source>
        <dbReference type="EMBL" id="KHJ30339.1"/>
    </source>
</evidence>
<sequence>MHFYTSESLFILLLLFLSSSLTIKAAPPNNQGLIIESVDCRHRIYPTEKVYNAVIDGLVALAEARALGLDSTDAVNISKRRDQFFPDVPLYEFVFWNSGPNIYQADEKDVVVFTGSGKLMNVFSYYRTPNKWNMRLAAWEIEYCSLKKR</sequence>
<gene>
    <name evidence="2" type="ORF">EV44_g0549</name>
</gene>